<dbReference type="PROSITE" id="PS00028">
    <property type="entry name" value="ZINC_FINGER_C2H2_1"/>
    <property type="match status" value="1"/>
</dbReference>
<dbReference type="InterPro" id="IPR013087">
    <property type="entry name" value="Znf_C2H2_type"/>
</dbReference>
<gene>
    <name evidence="4" type="ORF">GWK47_032002</name>
</gene>
<keyword evidence="1" id="KW-0863">Zinc-finger</keyword>
<protein>
    <recommendedName>
        <fullName evidence="3">C2H2-type domain-containing protein</fullName>
    </recommendedName>
</protein>
<accession>A0A8J4YJ35</accession>
<evidence type="ECO:0000313" key="5">
    <source>
        <dbReference type="Proteomes" id="UP000770661"/>
    </source>
</evidence>
<organism evidence="4 5">
    <name type="scientific">Chionoecetes opilio</name>
    <name type="common">Atlantic snow crab</name>
    <name type="synonym">Cancer opilio</name>
    <dbReference type="NCBI Taxonomy" id="41210"/>
    <lineage>
        <taxon>Eukaryota</taxon>
        <taxon>Metazoa</taxon>
        <taxon>Ecdysozoa</taxon>
        <taxon>Arthropoda</taxon>
        <taxon>Crustacea</taxon>
        <taxon>Multicrustacea</taxon>
        <taxon>Malacostraca</taxon>
        <taxon>Eumalacostraca</taxon>
        <taxon>Eucarida</taxon>
        <taxon>Decapoda</taxon>
        <taxon>Pleocyemata</taxon>
        <taxon>Brachyura</taxon>
        <taxon>Eubrachyura</taxon>
        <taxon>Majoidea</taxon>
        <taxon>Majidae</taxon>
        <taxon>Chionoecetes</taxon>
    </lineage>
</organism>
<dbReference type="OrthoDB" id="6077919at2759"/>
<evidence type="ECO:0000259" key="3">
    <source>
        <dbReference type="PROSITE" id="PS50157"/>
    </source>
</evidence>
<dbReference type="PROSITE" id="PS50157">
    <property type="entry name" value="ZINC_FINGER_C2H2_2"/>
    <property type="match status" value="1"/>
</dbReference>
<sequence>MGPYAMLRVASVLISVALALEPVCGECGKAFLEQCDLKRHTKRHIHKSAKRAKAAAQEAGTDGGTEPAVPAINLMLLTDSLLFTEPQALLDNPEPRPEQVMVPGGGKVEDGQAVTPGAVLEAARPPLHLHKKPPLQVPLLPPPPDMGAALQPTATLEVEDTAPTPPQVPRECPAPPDTPTMVVLASASTPAEFLAEPQPRASSPVAVGDVGERVLSHATCCVGAAAPTVISCNVDKSLTVRDIIE</sequence>
<comment type="caution">
    <text evidence="4">The sequence shown here is derived from an EMBL/GenBank/DDBJ whole genome shotgun (WGS) entry which is preliminary data.</text>
</comment>
<dbReference type="Proteomes" id="UP000770661">
    <property type="component" value="Unassembled WGS sequence"/>
</dbReference>
<keyword evidence="5" id="KW-1185">Reference proteome</keyword>
<dbReference type="GO" id="GO:0008270">
    <property type="term" value="F:zinc ion binding"/>
    <property type="evidence" value="ECO:0007669"/>
    <property type="project" value="UniProtKB-KW"/>
</dbReference>
<dbReference type="AlphaFoldDB" id="A0A8J4YJ35"/>
<feature type="chain" id="PRO_5035264282" description="C2H2-type domain-containing protein" evidence="2">
    <location>
        <begin position="26"/>
        <end position="245"/>
    </location>
</feature>
<evidence type="ECO:0000313" key="4">
    <source>
        <dbReference type="EMBL" id="KAG0728667.1"/>
    </source>
</evidence>
<keyword evidence="1" id="KW-0479">Metal-binding</keyword>
<proteinExistence type="predicted"/>
<keyword evidence="1" id="KW-0862">Zinc</keyword>
<keyword evidence="2" id="KW-0732">Signal</keyword>
<feature type="domain" description="C2H2-type" evidence="3">
    <location>
        <begin position="22"/>
        <end position="51"/>
    </location>
</feature>
<evidence type="ECO:0000256" key="1">
    <source>
        <dbReference type="PROSITE-ProRule" id="PRU00042"/>
    </source>
</evidence>
<name>A0A8J4YJ35_CHIOP</name>
<feature type="signal peptide" evidence="2">
    <location>
        <begin position="1"/>
        <end position="25"/>
    </location>
</feature>
<evidence type="ECO:0000256" key="2">
    <source>
        <dbReference type="SAM" id="SignalP"/>
    </source>
</evidence>
<reference evidence="4" key="1">
    <citation type="submission" date="2020-07" db="EMBL/GenBank/DDBJ databases">
        <title>The High-quality genome of the commercially important snow crab, Chionoecetes opilio.</title>
        <authorList>
            <person name="Jeong J.-H."/>
            <person name="Ryu S."/>
        </authorList>
    </citation>
    <scope>NUCLEOTIDE SEQUENCE</scope>
    <source>
        <strain evidence="4">MADBK_172401_WGS</strain>
        <tissue evidence="4">Digestive gland</tissue>
    </source>
</reference>
<dbReference type="EMBL" id="JACEEZ010001922">
    <property type="protein sequence ID" value="KAG0728667.1"/>
    <property type="molecule type" value="Genomic_DNA"/>
</dbReference>